<evidence type="ECO:0000313" key="9">
    <source>
        <dbReference type="EMBL" id="KAI8034180.1"/>
    </source>
</evidence>
<dbReference type="GO" id="GO:0051301">
    <property type="term" value="P:cell division"/>
    <property type="evidence" value="ECO:0007669"/>
    <property type="project" value="UniProtKB-KW"/>
</dbReference>
<name>A0A9P9YC43_9MUSC</name>
<sequence>MAPKKGKKHATKTGGHRQLQAGGVAWNTPMALDAATGAGRKRKTAIAGNIVDPNDAENMQRRSKRKADYSPIQKFKVKRSALGNLTKNTNNMSLHPGLDEQQSKQPSDQQSEQPAKKPKAMEQDAKLKAKKRKNAFVAANKGTTGASSKVEHSVELSVEHGHKVGKVDKLEEAQARPKRLPKAVPAAKKSAVGEQLPSMPSIPSMPSNPAVPPNVEDFDRKHWDDPLQVSTYAMDIFEYLKGREPVFPIVDYMPRQIHLTAGIRAILVDWMVVVQQSFGFNAETMYLAMKIVDLYLSRKVIKRDQILLLGVVAYLIACKYDEWQPPPLIRDFLYLSNASYNYNQVVHMELETLRTIEFELGVPLACRFLRRYARCAEVPVPTLTLANYILEMALMDYATVAFRDSQMACAVLFMALRMSGGSGQLGPATNTWSPTLVHYSGYQLTEFVKIVRVLNAGLHRNQPPNIKTIREKYSLEKFHEVAMVPLLTDLQLFQ</sequence>
<dbReference type="Gene3D" id="1.10.472.10">
    <property type="entry name" value="Cyclin-like"/>
    <property type="match status" value="2"/>
</dbReference>
<keyword evidence="3 5" id="KW-0195">Cyclin</keyword>
<feature type="domain" description="Cyclin-like" evidence="7">
    <location>
        <begin position="367"/>
        <end position="456"/>
    </location>
</feature>
<dbReference type="SMART" id="SM01332">
    <property type="entry name" value="Cyclin_C"/>
    <property type="match status" value="1"/>
</dbReference>
<dbReference type="PIRSF" id="PIRSF001771">
    <property type="entry name" value="Cyclin_A_B_D_E"/>
    <property type="match status" value="1"/>
</dbReference>
<dbReference type="EMBL" id="JAMKOV010000079">
    <property type="protein sequence ID" value="KAI8034180.1"/>
    <property type="molecule type" value="Genomic_DNA"/>
</dbReference>
<evidence type="ECO:0000256" key="5">
    <source>
        <dbReference type="RuleBase" id="RU000383"/>
    </source>
</evidence>
<feature type="region of interest" description="Disordered" evidence="6">
    <location>
        <begin position="174"/>
        <end position="209"/>
    </location>
</feature>
<feature type="compositionally biased region" description="Polar residues" evidence="6">
    <location>
        <begin position="83"/>
        <end position="93"/>
    </location>
</feature>
<accession>A0A9P9YC43</accession>
<proteinExistence type="inferred from homology"/>
<evidence type="ECO:0008006" key="11">
    <source>
        <dbReference type="Google" id="ProtNLM"/>
    </source>
</evidence>
<protein>
    <recommendedName>
        <fullName evidence="11">G2/mitotic-specific cyclin-B3</fullName>
    </recommendedName>
</protein>
<keyword evidence="4" id="KW-0131">Cell cycle</keyword>
<dbReference type="InterPro" id="IPR004367">
    <property type="entry name" value="Cyclin_C-dom"/>
</dbReference>
<dbReference type="SUPFAM" id="SSF47954">
    <property type="entry name" value="Cyclin-like"/>
    <property type="match status" value="2"/>
</dbReference>
<gene>
    <name evidence="9" type="ORF">M5D96_013031</name>
</gene>
<dbReference type="Pfam" id="PF00134">
    <property type="entry name" value="Cyclin_N"/>
    <property type="match status" value="1"/>
</dbReference>
<dbReference type="InterPro" id="IPR036915">
    <property type="entry name" value="Cyclin-like_sf"/>
</dbReference>
<dbReference type="AlphaFoldDB" id="A0A9P9YC43"/>
<evidence type="ECO:0000256" key="3">
    <source>
        <dbReference type="ARBA" id="ARBA00023127"/>
    </source>
</evidence>
<evidence type="ECO:0000256" key="2">
    <source>
        <dbReference type="ARBA" id="ARBA00022618"/>
    </source>
</evidence>
<comment type="caution">
    <text evidence="9">The sequence shown here is derived from an EMBL/GenBank/DDBJ whole genome shotgun (WGS) entry which is preliminary data.</text>
</comment>
<feature type="domain" description="Cyclin C-terminal" evidence="8">
    <location>
        <begin position="363"/>
        <end position="487"/>
    </location>
</feature>
<keyword evidence="2" id="KW-0132">Cell division</keyword>
<dbReference type="InterPro" id="IPR039361">
    <property type="entry name" value="Cyclin"/>
</dbReference>
<feature type="region of interest" description="Disordered" evidence="6">
    <location>
        <begin position="1"/>
        <end position="152"/>
    </location>
</feature>
<organism evidence="9 10">
    <name type="scientific">Drosophila gunungcola</name>
    <name type="common">fruit fly</name>
    <dbReference type="NCBI Taxonomy" id="103775"/>
    <lineage>
        <taxon>Eukaryota</taxon>
        <taxon>Metazoa</taxon>
        <taxon>Ecdysozoa</taxon>
        <taxon>Arthropoda</taxon>
        <taxon>Hexapoda</taxon>
        <taxon>Insecta</taxon>
        <taxon>Pterygota</taxon>
        <taxon>Neoptera</taxon>
        <taxon>Endopterygota</taxon>
        <taxon>Diptera</taxon>
        <taxon>Brachycera</taxon>
        <taxon>Muscomorpha</taxon>
        <taxon>Ephydroidea</taxon>
        <taxon>Drosophilidae</taxon>
        <taxon>Drosophila</taxon>
        <taxon>Sophophora</taxon>
    </lineage>
</organism>
<reference evidence="9" key="1">
    <citation type="journal article" date="2023" name="Genome Biol. Evol.">
        <title>Long-read-based Genome Assembly of Drosophila gunungcola Reveals Fewer Chemosensory Genes in Flower-breeding Species.</title>
        <authorList>
            <person name="Negi A."/>
            <person name="Liao B.Y."/>
            <person name="Yeh S.D."/>
        </authorList>
    </citation>
    <scope>NUCLEOTIDE SEQUENCE</scope>
    <source>
        <strain evidence="9">Sukarami</strain>
    </source>
</reference>
<feature type="domain" description="Cyclin-like" evidence="7">
    <location>
        <begin position="269"/>
        <end position="354"/>
    </location>
</feature>
<dbReference type="GO" id="GO:0044772">
    <property type="term" value="P:mitotic cell cycle phase transition"/>
    <property type="evidence" value="ECO:0007669"/>
    <property type="project" value="InterPro"/>
</dbReference>
<comment type="similarity">
    <text evidence="1">Belongs to the cyclin family. Cyclin AB subfamily.</text>
</comment>
<feature type="compositionally biased region" description="Low complexity" evidence="6">
    <location>
        <begin position="182"/>
        <end position="207"/>
    </location>
</feature>
<feature type="compositionally biased region" description="Basic residues" evidence="6">
    <location>
        <begin position="1"/>
        <end position="15"/>
    </location>
</feature>
<keyword evidence="10" id="KW-1185">Reference proteome</keyword>
<evidence type="ECO:0000313" key="10">
    <source>
        <dbReference type="Proteomes" id="UP001059596"/>
    </source>
</evidence>
<dbReference type="FunFam" id="1.10.472.10:FF:000005">
    <property type="entry name" value="G2/mitotic-specific cyclin B"/>
    <property type="match status" value="1"/>
</dbReference>
<evidence type="ECO:0000256" key="1">
    <source>
        <dbReference type="ARBA" id="ARBA00006955"/>
    </source>
</evidence>
<dbReference type="SMART" id="SM00385">
    <property type="entry name" value="CYCLIN"/>
    <property type="match status" value="2"/>
</dbReference>
<feature type="compositionally biased region" description="Polar residues" evidence="6">
    <location>
        <begin position="103"/>
        <end position="113"/>
    </location>
</feature>
<evidence type="ECO:0000259" key="7">
    <source>
        <dbReference type="SMART" id="SM00385"/>
    </source>
</evidence>
<dbReference type="GO" id="GO:0016538">
    <property type="term" value="F:cyclin-dependent protein serine/threonine kinase regulator activity"/>
    <property type="evidence" value="ECO:0007669"/>
    <property type="project" value="InterPro"/>
</dbReference>
<evidence type="ECO:0000256" key="6">
    <source>
        <dbReference type="SAM" id="MobiDB-lite"/>
    </source>
</evidence>
<dbReference type="Pfam" id="PF02984">
    <property type="entry name" value="Cyclin_C"/>
    <property type="match status" value="1"/>
</dbReference>
<evidence type="ECO:0000256" key="4">
    <source>
        <dbReference type="ARBA" id="ARBA00023306"/>
    </source>
</evidence>
<dbReference type="InterPro" id="IPR006671">
    <property type="entry name" value="Cyclin_N"/>
</dbReference>
<dbReference type="PANTHER" id="PTHR10177">
    <property type="entry name" value="CYCLINS"/>
    <property type="match status" value="1"/>
</dbReference>
<dbReference type="Proteomes" id="UP001059596">
    <property type="component" value="Unassembled WGS sequence"/>
</dbReference>
<dbReference type="InterPro" id="IPR013763">
    <property type="entry name" value="Cyclin-like_dom"/>
</dbReference>
<dbReference type="OrthoDB" id="5590282at2759"/>
<evidence type="ECO:0000259" key="8">
    <source>
        <dbReference type="SMART" id="SM01332"/>
    </source>
</evidence>
<dbReference type="InterPro" id="IPR046965">
    <property type="entry name" value="Cyclin_A/B-like"/>
</dbReference>